<evidence type="ECO:0000313" key="4">
    <source>
        <dbReference type="Proteomes" id="UP000005237"/>
    </source>
</evidence>
<keyword evidence="1" id="KW-0863">Zinc-finger</keyword>
<comment type="catalytic activity">
    <reaction evidence="1">
        <text>S-ubiquitinyl-[E2 ubiquitin-conjugating enzyme]-L-cysteine + [acceptor protein]-L-lysine = [E2 ubiquitin-conjugating enzyme]-L-cysteine + N(6)-ubiquitinyl-[acceptor protein]-L-lysine.</text>
        <dbReference type="EC" id="2.3.2.27"/>
    </reaction>
</comment>
<evidence type="ECO:0000313" key="3">
    <source>
        <dbReference type="EnsemblMetazoa" id="CJA33165.1"/>
    </source>
</evidence>
<keyword evidence="1" id="KW-0479">Metal-binding</keyword>
<accession>A0A8R1ECX0</accession>
<dbReference type="Proteomes" id="UP000005237">
    <property type="component" value="Unassembled WGS sequence"/>
</dbReference>
<dbReference type="EC" id="2.3.2.27" evidence="1"/>
<dbReference type="GO" id="GO:0071596">
    <property type="term" value="P:ubiquitin-dependent protein catabolic process via the N-end rule pathway"/>
    <property type="evidence" value="ECO:0007669"/>
    <property type="project" value="UniProtKB-UniRule"/>
</dbReference>
<dbReference type="GO" id="GO:0005737">
    <property type="term" value="C:cytoplasm"/>
    <property type="evidence" value="ECO:0007669"/>
    <property type="project" value="TreeGrafter"/>
</dbReference>
<reference evidence="4" key="1">
    <citation type="submission" date="2010-08" db="EMBL/GenBank/DDBJ databases">
        <authorList>
            <consortium name="Caenorhabditis japonica Sequencing Consortium"/>
            <person name="Wilson R.K."/>
        </authorList>
    </citation>
    <scope>NUCLEOTIDE SEQUENCE [LARGE SCALE GENOMIC DNA]</scope>
    <source>
        <strain evidence="4">DF5081</strain>
    </source>
</reference>
<dbReference type="InterPro" id="IPR039164">
    <property type="entry name" value="UBR1-like"/>
</dbReference>
<dbReference type="GO" id="GO:0061630">
    <property type="term" value="F:ubiquitin protein ligase activity"/>
    <property type="evidence" value="ECO:0007669"/>
    <property type="project" value="UniProtKB-UniRule"/>
</dbReference>
<dbReference type="GO" id="GO:0016567">
    <property type="term" value="P:protein ubiquitination"/>
    <property type="evidence" value="ECO:0007669"/>
    <property type="project" value="UniProtKB-UniRule"/>
</dbReference>
<dbReference type="EnsemblMetazoa" id="CJA33165.1">
    <property type="protein sequence ID" value="CJA33165.1"/>
    <property type="gene ID" value="WBGene00209012"/>
</dbReference>
<evidence type="ECO:0000256" key="1">
    <source>
        <dbReference type="RuleBase" id="RU366018"/>
    </source>
</evidence>
<protein>
    <recommendedName>
        <fullName evidence="1">E3 ubiquitin-protein ligase</fullName>
        <ecNumber evidence="1">2.3.2.27</ecNumber>
    </recommendedName>
</protein>
<dbReference type="PANTHER" id="PTHR21497">
    <property type="entry name" value="UBIQUITIN LIGASE E3 ALPHA-RELATED"/>
    <property type="match status" value="1"/>
</dbReference>
<reference evidence="3" key="2">
    <citation type="submission" date="2022-06" db="UniProtKB">
        <authorList>
            <consortium name="EnsemblMetazoa"/>
        </authorList>
    </citation>
    <scope>IDENTIFICATION</scope>
    <source>
        <strain evidence="3">DF5081</strain>
    </source>
</reference>
<keyword evidence="1" id="KW-0862">Zinc</keyword>
<dbReference type="Pfam" id="PF18995">
    <property type="entry name" value="PRT6_C"/>
    <property type="match status" value="1"/>
</dbReference>
<dbReference type="GO" id="GO:0000151">
    <property type="term" value="C:ubiquitin ligase complex"/>
    <property type="evidence" value="ECO:0007669"/>
    <property type="project" value="TreeGrafter"/>
</dbReference>
<name>A0A8R1ECX0_CAEJA</name>
<evidence type="ECO:0000259" key="2">
    <source>
        <dbReference type="Pfam" id="PF18995"/>
    </source>
</evidence>
<sequence>MCGQLLCLDDCCRVTHQEVGSDRVLSMSEVEAHAERCSSSSGLFISITSSMILVMRGKQATIWGTVYLDAHKEEDRNLRRGKPLFLCESRLKWLEYDWAEQEWQRVYQWFNLSNSHAFINHIRDCHLIPHFV</sequence>
<comment type="pathway">
    <text evidence="1">Protein modification; protein ubiquitination.</text>
</comment>
<dbReference type="InterPro" id="IPR044046">
    <property type="entry name" value="E3_ligase_UBR-like_C"/>
</dbReference>
<comment type="similarity">
    <text evidence="1">Belongs to the E3 ubiquitin-protein ligase UBR1-like family.</text>
</comment>
<dbReference type="GO" id="GO:0008270">
    <property type="term" value="F:zinc ion binding"/>
    <property type="evidence" value="ECO:0007669"/>
    <property type="project" value="UniProtKB-UniRule"/>
</dbReference>
<comment type="function">
    <text evidence="1">Ubiquitin ligase protein which is a component of the N-end rule pathway. Recognizes and binds to proteins bearing specific N-terminal residues that are destabilizing according to the N-end rule, leading to their ubiquitination and subsequent degradation.</text>
</comment>
<proteinExistence type="inferred from homology"/>
<dbReference type="AlphaFoldDB" id="A0A8R1ECX0"/>
<keyword evidence="4" id="KW-1185">Reference proteome</keyword>
<dbReference type="PANTHER" id="PTHR21497:SF39">
    <property type="entry name" value="E3 UBIQUITIN-PROTEIN LIGASE UBR3"/>
    <property type="match status" value="1"/>
</dbReference>
<feature type="domain" description="E3 ubiquitin-protein ligase UBR-like C-terminal" evidence="2">
    <location>
        <begin position="1"/>
        <end position="99"/>
    </location>
</feature>
<keyword evidence="1" id="KW-0808">Transferase</keyword>
<organism evidence="3 4">
    <name type="scientific">Caenorhabditis japonica</name>
    <dbReference type="NCBI Taxonomy" id="281687"/>
    <lineage>
        <taxon>Eukaryota</taxon>
        <taxon>Metazoa</taxon>
        <taxon>Ecdysozoa</taxon>
        <taxon>Nematoda</taxon>
        <taxon>Chromadorea</taxon>
        <taxon>Rhabditida</taxon>
        <taxon>Rhabditina</taxon>
        <taxon>Rhabditomorpha</taxon>
        <taxon>Rhabditoidea</taxon>
        <taxon>Rhabditidae</taxon>
        <taxon>Peloderinae</taxon>
        <taxon>Caenorhabditis</taxon>
    </lineage>
</organism>
<keyword evidence="1" id="KW-0833">Ubl conjugation pathway</keyword>